<gene>
    <name evidence="1" type="ORF">SNEC2469_LOCUS29684</name>
</gene>
<comment type="caution">
    <text evidence="1">The sequence shown here is derived from an EMBL/GenBank/DDBJ whole genome shotgun (WGS) entry which is preliminary data.</text>
</comment>
<dbReference type="Gene3D" id="3.40.50.150">
    <property type="entry name" value="Vaccinia Virus protein VP39"/>
    <property type="match status" value="1"/>
</dbReference>
<keyword evidence="2" id="KW-1185">Reference proteome</keyword>
<accession>A0A813B833</accession>
<sequence>MLWEDTGELVGKRPEQLRSAIAAKFAEQETAGREKKYGAVGSLDYELSGFVWDCAENITKRERIFGLRDLVETLAPVDKRDCFTVLDLGCGDGQSLFALHAHFGLSWENIVGVTAEDSRGVEVLAGTEPFDLRNAAGADSEASYVVWNIDDLVSCPCLRGRTFDLIVSWVTWIWLADPVGTLEMIYENFLRSGGVMMLGGVQLLTPGPDPMEDQRWLFALSDFLIKEGHQIKCFADASSGAYTWWIQRKRSCRLALSRLVSYCEDTSVHELSHKALYDINADVLGSLACRYAGAGGDYPLPPRAIAASAEIPSTRIYDNLEFLSDAERARNAPTLKIQVPRSELDVKSCIQAWMESDV</sequence>
<dbReference type="Proteomes" id="UP000601435">
    <property type="component" value="Unassembled WGS sequence"/>
</dbReference>
<dbReference type="CDD" id="cd02440">
    <property type="entry name" value="AdoMet_MTases"/>
    <property type="match status" value="1"/>
</dbReference>
<name>A0A813B833_9DINO</name>
<dbReference type="EMBL" id="CAJNJA010067386">
    <property type="protein sequence ID" value="CAE7892359.1"/>
    <property type="molecule type" value="Genomic_DNA"/>
</dbReference>
<evidence type="ECO:0000313" key="1">
    <source>
        <dbReference type="EMBL" id="CAE7892359.1"/>
    </source>
</evidence>
<reference evidence="1" key="1">
    <citation type="submission" date="2021-02" db="EMBL/GenBank/DDBJ databases">
        <authorList>
            <person name="Dougan E. K."/>
            <person name="Rhodes N."/>
            <person name="Thang M."/>
            <person name="Chan C."/>
        </authorList>
    </citation>
    <scope>NUCLEOTIDE SEQUENCE</scope>
</reference>
<dbReference type="OrthoDB" id="410456at2759"/>
<evidence type="ECO:0000313" key="2">
    <source>
        <dbReference type="Proteomes" id="UP000601435"/>
    </source>
</evidence>
<dbReference type="InterPro" id="IPR029063">
    <property type="entry name" value="SAM-dependent_MTases_sf"/>
</dbReference>
<dbReference type="SUPFAM" id="SSF53335">
    <property type="entry name" value="S-adenosyl-L-methionine-dependent methyltransferases"/>
    <property type="match status" value="1"/>
</dbReference>
<protein>
    <recommendedName>
        <fullName evidence="3">Methyltransferase domain-containing protein</fullName>
    </recommendedName>
</protein>
<dbReference type="AlphaFoldDB" id="A0A813B833"/>
<organism evidence="1 2">
    <name type="scientific">Symbiodinium necroappetens</name>
    <dbReference type="NCBI Taxonomy" id="1628268"/>
    <lineage>
        <taxon>Eukaryota</taxon>
        <taxon>Sar</taxon>
        <taxon>Alveolata</taxon>
        <taxon>Dinophyceae</taxon>
        <taxon>Suessiales</taxon>
        <taxon>Symbiodiniaceae</taxon>
        <taxon>Symbiodinium</taxon>
    </lineage>
</organism>
<proteinExistence type="predicted"/>
<evidence type="ECO:0008006" key="3">
    <source>
        <dbReference type="Google" id="ProtNLM"/>
    </source>
</evidence>